<dbReference type="RefSeq" id="XP_067923187.1">
    <property type="nucleotide sequence ID" value="XM_068064832.1"/>
</dbReference>
<accession>A0A2C6L063</accession>
<name>A0A2C6L063_9APIC</name>
<dbReference type="GeneID" id="94428043"/>
<feature type="region of interest" description="Disordered" evidence="1">
    <location>
        <begin position="1"/>
        <end position="34"/>
    </location>
</feature>
<evidence type="ECO:0000313" key="2">
    <source>
        <dbReference type="EMBL" id="PHJ21505.1"/>
    </source>
</evidence>
<gene>
    <name evidence="2" type="ORF">CSUI_004647</name>
</gene>
<keyword evidence="3" id="KW-1185">Reference proteome</keyword>
<evidence type="ECO:0000313" key="3">
    <source>
        <dbReference type="Proteomes" id="UP000221165"/>
    </source>
</evidence>
<dbReference type="VEuPathDB" id="ToxoDB:CSUI_004647"/>
<dbReference type="AlphaFoldDB" id="A0A2C6L063"/>
<organism evidence="2 3">
    <name type="scientific">Cystoisospora suis</name>
    <dbReference type="NCBI Taxonomy" id="483139"/>
    <lineage>
        <taxon>Eukaryota</taxon>
        <taxon>Sar</taxon>
        <taxon>Alveolata</taxon>
        <taxon>Apicomplexa</taxon>
        <taxon>Conoidasida</taxon>
        <taxon>Coccidia</taxon>
        <taxon>Eucoccidiorida</taxon>
        <taxon>Eimeriorina</taxon>
        <taxon>Sarcocystidae</taxon>
        <taxon>Cystoisospora</taxon>
    </lineage>
</organism>
<dbReference type="EMBL" id="MIGC01002201">
    <property type="protein sequence ID" value="PHJ21505.1"/>
    <property type="molecule type" value="Genomic_DNA"/>
</dbReference>
<sequence>MGDYQPTPSRGITPSGRRSRLRVVSGRQESLHNSVRLPRGERVRLQLEKNGNVRRRACDCYACRRL</sequence>
<comment type="caution">
    <text evidence="2">The sequence shown here is derived from an EMBL/GenBank/DDBJ whole genome shotgun (WGS) entry which is preliminary data.</text>
</comment>
<proteinExistence type="predicted"/>
<feature type="compositionally biased region" description="Polar residues" evidence="1">
    <location>
        <begin position="1"/>
        <end position="12"/>
    </location>
</feature>
<protein>
    <submittedName>
        <fullName evidence="2">Uncharacterized protein</fullName>
    </submittedName>
</protein>
<dbReference type="Proteomes" id="UP000221165">
    <property type="component" value="Unassembled WGS sequence"/>
</dbReference>
<evidence type="ECO:0000256" key="1">
    <source>
        <dbReference type="SAM" id="MobiDB-lite"/>
    </source>
</evidence>
<reference evidence="2 3" key="1">
    <citation type="journal article" date="2017" name="Int. J. Parasitol.">
        <title>The genome of the protozoan parasite Cystoisospora suis and a reverse vaccinology approach to identify vaccine candidates.</title>
        <authorList>
            <person name="Palmieri N."/>
            <person name="Shrestha A."/>
            <person name="Ruttkowski B."/>
            <person name="Beck T."/>
            <person name="Vogl C."/>
            <person name="Tomley F."/>
            <person name="Blake D.P."/>
            <person name="Joachim A."/>
        </authorList>
    </citation>
    <scope>NUCLEOTIDE SEQUENCE [LARGE SCALE GENOMIC DNA]</scope>
    <source>
        <strain evidence="2 3">Wien I</strain>
    </source>
</reference>